<evidence type="ECO:0000259" key="14">
    <source>
        <dbReference type="Pfam" id="PF00852"/>
    </source>
</evidence>
<evidence type="ECO:0000256" key="6">
    <source>
        <dbReference type="ARBA" id="ARBA00022692"/>
    </source>
</evidence>
<evidence type="ECO:0000256" key="10">
    <source>
        <dbReference type="ARBA" id="ARBA00023136"/>
    </source>
</evidence>
<dbReference type="Proteomes" id="UP000828390">
    <property type="component" value="Unassembled WGS sequence"/>
</dbReference>
<dbReference type="Pfam" id="PF00852">
    <property type="entry name" value="Glyco_transf_10"/>
    <property type="match status" value="1"/>
</dbReference>
<dbReference type="InterPro" id="IPR038577">
    <property type="entry name" value="GT10-like_C_sf"/>
</dbReference>
<proteinExistence type="inferred from homology"/>
<evidence type="ECO:0000256" key="12">
    <source>
        <dbReference type="RuleBase" id="RU003832"/>
    </source>
</evidence>
<evidence type="ECO:0000256" key="9">
    <source>
        <dbReference type="ARBA" id="ARBA00023034"/>
    </source>
</evidence>
<dbReference type="GO" id="GO:0032580">
    <property type="term" value="C:Golgi cisterna membrane"/>
    <property type="evidence" value="ECO:0007669"/>
    <property type="project" value="UniProtKB-SubCell"/>
</dbReference>
<evidence type="ECO:0000256" key="1">
    <source>
        <dbReference type="ARBA" id="ARBA00004323"/>
    </source>
</evidence>
<evidence type="ECO:0000256" key="4">
    <source>
        <dbReference type="ARBA" id="ARBA00022676"/>
    </source>
</evidence>
<dbReference type="FunFam" id="3.40.50.11660:FF:000002">
    <property type="entry name" value="Alpha-(1,3)-fucosyltransferase"/>
    <property type="match status" value="1"/>
</dbReference>
<dbReference type="InterPro" id="IPR031481">
    <property type="entry name" value="Glyco_tran_10_N"/>
</dbReference>
<comment type="subcellular location">
    <subcellularLocation>
        <location evidence="1">Golgi apparatus membrane</location>
        <topology evidence="1">Single-pass type II membrane protein</topology>
    </subcellularLocation>
    <subcellularLocation>
        <location evidence="12">Golgi apparatus</location>
        <location evidence="12">Golgi stack membrane</location>
        <topology evidence="12">Single-pass type II membrane protein</topology>
    </subcellularLocation>
</comment>
<dbReference type="InterPro" id="IPR001503">
    <property type="entry name" value="Glyco_trans_10"/>
</dbReference>
<dbReference type="InterPro" id="IPR055270">
    <property type="entry name" value="Glyco_tran_10_C"/>
</dbReference>
<feature type="compositionally biased region" description="Low complexity" evidence="13">
    <location>
        <begin position="62"/>
        <end position="85"/>
    </location>
</feature>
<evidence type="ECO:0000259" key="15">
    <source>
        <dbReference type="Pfam" id="PF17039"/>
    </source>
</evidence>
<keyword evidence="8" id="KW-1133">Transmembrane helix</keyword>
<keyword evidence="4 12" id="KW-0328">Glycosyltransferase</keyword>
<feature type="domain" description="Fucosyltransferase N-terminal" evidence="15">
    <location>
        <begin position="123"/>
        <end position="236"/>
    </location>
</feature>
<keyword evidence="9 12" id="KW-0333">Golgi apparatus</keyword>
<accession>A0A9D4L438</accession>
<evidence type="ECO:0000313" key="17">
    <source>
        <dbReference type="Proteomes" id="UP000828390"/>
    </source>
</evidence>
<dbReference type="AlphaFoldDB" id="A0A9D4L438"/>
<dbReference type="PANTHER" id="PTHR48438:SF1">
    <property type="entry name" value="ALPHA-(1,3)-FUCOSYLTRANSFERASE C-RELATED"/>
    <property type="match status" value="1"/>
</dbReference>
<sequence length="445" mass="50480">MSYIYKVNSSVLYNEALTRGSSGIFSASPEDPGLVTIRPAVTSVRPTTIENTTSSERVTTKLRPTTTEQQTTTRRSVTTGQPTTTERPSTISRLATNGLPAFEQNTSTPDALTNTTSSQQDTNRTILWFNKPSWMIESVIEQSFRKCEYQNCHTSTDKSSMDAAAAVIFTLPHGLGTQPPVDPLKRNPDQAWVFFTLEAPSYYGGLGQPYFAPGWKFTMNWSMTYMRDADISFPYGTLEPRSDAYSRNYSAIYEHKTKLVAWFVSNCKTPGRREDYVQELKNAGLEVDIYGGCSKQGLTLPRSRFDDINKTLSQYFFYFSYENSICEDYVTEKLFANYNYDVIQVVRGGADYKQLLPTNSYINTADFDSPAKMVGHLKALAGNHTKYIEMLVNKRSLQLVKALVDIDPIYSKPFCTLCEKLNKLDENRRVYTSMHDHYRQDRCTS</sequence>
<dbReference type="Pfam" id="PF17039">
    <property type="entry name" value="Glyco_tran_10_N"/>
    <property type="match status" value="1"/>
</dbReference>
<keyword evidence="5 12" id="KW-0808">Transferase</keyword>
<evidence type="ECO:0000313" key="16">
    <source>
        <dbReference type="EMBL" id="KAH3850924.1"/>
    </source>
</evidence>
<dbReference type="PANTHER" id="PTHR48438">
    <property type="entry name" value="ALPHA-(1,3)-FUCOSYLTRANSFERASE C-RELATED"/>
    <property type="match status" value="1"/>
</dbReference>
<comment type="pathway">
    <text evidence="2">Protein modification; protein glycosylation.</text>
</comment>
<evidence type="ECO:0000256" key="13">
    <source>
        <dbReference type="SAM" id="MobiDB-lite"/>
    </source>
</evidence>
<organism evidence="16 17">
    <name type="scientific">Dreissena polymorpha</name>
    <name type="common">Zebra mussel</name>
    <name type="synonym">Mytilus polymorpha</name>
    <dbReference type="NCBI Taxonomy" id="45954"/>
    <lineage>
        <taxon>Eukaryota</taxon>
        <taxon>Metazoa</taxon>
        <taxon>Spiralia</taxon>
        <taxon>Lophotrochozoa</taxon>
        <taxon>Mollusca</taxon>
        <taxon>Bivalvia</taxon>
        <taxon>Autobranchia</taxon>
        <taxon>Heteroconchia</taxon>
        <taxon>Euheterodonta</taxon>
        <taxon>Imparidentia</taxon>
        <taxon>Neoheterodontei</taxon>
        <taxon>Myida</taxon>
        <taxon>Dreissenoidea</taxon>
        <taxon>Dreissenidae</taxon>
        <taxon>Dreissena</taxon>
    </lineage>
</organism>
<evidence type="ECO:0000256" key="2">
    <source>
        <dbReference type="ARBA" id="ARBA00004922"/>
    </source>
</evidence>
<dbReference type="GO" id="GO:0008417">
    <property type="term" value="F:fucosyltransferase activity"/>
    <property type="evidence" value="ECO:0007669"/>
    <property type="project" value="InterPro"/>
</dbReference>
<keyword evidence="11" id="KW-0325">Glycoprotein</keyword>
<comment type="similarity">
    <text evidence="3 12">Belongs to the glycosyltransferase 10 family.</text>
</comment>
<comment type="caution">
    <text evidence="16">The sequence shown here is derived from an EMBL/GenBank/DDBJ whole genome shotgun (WGS) entry which is preliminary data.</text>
</comment>
<dbReference type="EMBL" id="JAIWYP010000003">
    <property type="protein sequence ID" value="KAH3850924.1"/>
    <property type="molecule type" value="Genomic_DNA"/>
</dbReference>
<keyword evidence="6 12" id="KW-0812">Transmembrane</keyword>
<name>A0A9D4L438_DREPO</name>
<dbReference type="Gene3D" id="3.40.50.11660">
    <property type="entry name" value="Glycosyl transferase family 10, C-terminal domain"/>
    <property type="match status" value="1"/>
</dbReference>
<keyword evidence="17" id="KW-1185">Reference proteome</keyword>
<gene>
    <name evidence="16" type="ORF">DPMN_093400</name>
</gene>
<reference evidence="16" key="1">
    <citation type="journal article" date="2019" name="bioRxiv">
        <title>The Genome of the Zebra Mussel, Dreissena polymorpha: A Resource for Invasive Species Research.</title>
        <authorList>
            <person name="McCartney M.A."/>
            <person name="Auch B."/>
            <person name="Kono T."/>
            <person name="Mallez S."/>
            <person name="Zhang Y."/>
            <person name="Obille A."/>
            <person name="Becker A."/>
            <person name="Abrahante J.E."/>
            <person name="Garbe J."/>
            <person name="Badalamenti J.P."/>
            <person name="Herman A."/>
            <person name="Mangelson H."/>
            <person name="Liachko I."/>
            <person name="Sullivan S."/>
            <person name="Sone E.D."/>
            <person name="Koren S."/>
            <person name="Silverstein K.A.T."/>
            <person name="Beckman K.B."/>
            <person name="Gohl D.M."/>
        </authorList>
    </citation>
    <scope>NUCLEOTIDE SEQUENCE</scope>
    <source>
        <strain evidence="16">Duluth1</strain>
        <tissue evidence="16">Whole animal</tissue>
    </source>
</reference>
<dbReference type="OrthoDB" id="427096at2759"/>
<evidence type="ECO:0000256" key="11">
    <source>
        <dbReference type="ARBA" id="ARBA00023180"/>
    </source>
</evidence>
<evidence type="ECO:0000256" key="8">
    <source>
        <dbReference type="ARBA" id="ARBA00022989"/>
    </source>
</evidence>
<dbReference type="GO" id="GO:0000139">
    <property type="term" value="C:Golgi membrane"/>
    <property type="evidence" value="ECO:0007669"/>
    <property type="project" value="UniProtKB-SubCell"/>
</dbReference>
<protein>
    <recommendedName>
        <fullName evidence="12">Fucosyltransferase</fullName>
        <ecNumber evidence="12">2.4.1.-</ecNumber>
    </recommendedName>
</protein>
<evidence type="ECO:0000256" key="3">
    <source>
        <dbReference type="ARBA" id="ARBA00008919"/>
    </source>
</evidence>
<reference evidence="16" key="2">
    <citation type="submission" date="2020-11" db="EMBL/GenBank/DDBJ databases">
        <authorList>
            <person name="McCartney M.A."/>
            <person name="Auch B."/>
            <person name="Kono T."/>
            <person name="Mallez S."/>
            <person name="Becker A."/>
            <person name="Gohl D.M."/>
            <person name="Silverstein K.A.T."/>
            <person name="Koren S."/>
            <person name="Bechman K.B."/>
            <person name="Herman A."/>
            <person name="Abrahante J.E."/>
            <person name="Garbe J."/>
        </authorList>
    </citation>
    <scope>NUCLEOTIDE SEQUENCE</scope>
    <source>
        <strain evidence="16">Duluth1</strain>
        <tissue evidence="16">Whole animal</tissue>
    </source>
</reference>
<keyword evidence="10" id="KW-0472">Membrane</keyword>
<evidence type="ECO:0000256" key="5">
    <source>
        <dbReference type="ARBA" id="ARBA00022679"/>
    </source>
</evidence>
<feature type="domain" description="Fucosyltransferase C-terminal" evidence="14">
    <location>
        <begin position="254"/>
        <end position="435"/>
    </location>
</feature>
<feature type="region of interest" description="Disordered" evidence="13">
    <location>
        <begin position="62"/>
        <end position="88"/>
    </location>
</feature>
<dbReference type="SUPFAM" id="SSF53756">
    <property type="entry name" value="UDP-Glycosyltransferase/glycogen phosphorylase"/>
    <property type="match status" value="1"/>
</dbReference>
<evidence type="ECO:0000256" key="7">
    <source>
        <dbReference type="ARBA" id="ARBA00022968"/>
    </source>
</evidence>
<keyword evidence="7" id="KW-0735">Signal-anchor</keyword>
<dbReference type="EC" id="2.4.1.-" evidence="12"/>